<name>A0A7W8P702_9BURK</name>
<feature type="domain" description="ATP-grasp" evidence="5">
    <location>
        <begin position="123"/>
        <end position="311"/>
    </location>
</feature>
<protein>
    <recommendedName>
        <fullName evidence="5">ATP-grasp domain-containing protein</fullName>
    </recommendedName>
</protein>
<dbReference type="Gene3D" id="3.30.470.20">
    <property type="entry name" value="ATP-grasp fold, B domain"/>
    <property type="match status" value="1"/>
</dbReference>
<keyword evidence="2 4" id="KW-0547">Nucleotide-binding</keyword>
<reference evidence="6 7" key="1">
    <citation type="submission" date="2020-08" db="EMBL/GenBank/DDBJ databases">
        <title>Genomic Encyclopedia of Type Strains, Phase IV (KMG-V): Genome sequencing to study the core and pangenomes of soil and plant-associated prokaryotes.</title>
        <authorList>
            <person name="Whitman W."/>
        </authorList>
    </citation>
    <scope>NUCLEOTIDE SEQUENCE [LARGE SCALE GENOMIC DNA]</scope>
    <source>
        <strain evidence="6 7">JPY162</strain>
    </source>
</reference>
<dbReference type="PANTHER" id="PTHR43585">
    <property type="entry name" value="FUMIPYRROLE BIOSYNTHESIS PROTEIN C"/>
    <property type="match status" value="1"/>
</dbReference>
<dbReference type="SUPFAM" id="SSF56059">
    <property type="entry name" value="Glutathione synthetase ATP-binding domain-like"/>
    <property type="match status" value="1"/>
</dbReference>
<evidence type="ECO:0000256" key="2">
    <source>
        <dbReference type="ARBA" id="ARBA00022741"/>
    </source>
</evidence>
<evidence type="ECO:0000259" key="5">
    <source>
        <dbReference type="PROSITE" id="PS50975"/>
    </source>
</evidence>
<evidence type="ECO:0000256" key="1">
    <source>
        <dbReference type="ARBA" id="ARBA00022598"/>
    </source>
</evidence>
<dbReference type="AlphaFoldDB" id="A0A7W8P702"/>
<dbReference type="PROSITE" id="PS50975">
    <property type="entry name" value="ATP_GRASP"/>
    <property type="match status" value="1"/>
</dbReference>
<dbReference type="Gene3D" id="3.30.1490.20">
    <property type="entry name" value="ATP-grasp fold, A domain"/>
    <property type="match status" value="1"/>
</dbReference>
<dbReference type="InterPro" id="IPR011761">
    <property type="entry name" value="ATP-grasp"/>
</dbReference>
<dbReference type="InterPro" id="IPR003806">
    <property type="entry name" value="ATP-grasp_PylC-type"/>
</dbReference>
<dbReference type="GO" id="GO:0046872">
    <property type="term" value="F:metal ion binding"/>
    <property type="evidence" value="ECO:0007669"/>
    <property type="project" value="InterPro"/>
</dbReference>
<evidence type="ECO:0000256" key="4">
    <source>
        <dbReference type="PROSITE-ProRule" id="PRU00409"/>
    </source>
</evidence>
<dbReference type="Proteomes" id="UP000592820">
    <property type="component" value="Unassembled WGS sequence"/>
</dbReference>
<keyword evidence="3 4" id="KW-0067">ATP-binding</keyword>
<evidence type="ECO:0000256" key="3">
    <source>
        <dbReference type="ARBA" id="ARBA00022840"/>
    </source>
</evidence>
<keyword evidence="1" id="KW-0436">Ligase</keyword>
<proteinExistence type="predicted"/>
<dbReference type="GO" id="GO:0016874">
    <property type="term" value="F:ligase activity"/>
    <property type="evidence" value="ECO:0007669"/>
    <property type="project" value="UniProtKB-KW"/>
</dbReference>
<evidence type="ECO:0000313" key="6">
    <source>
        <dbReference type="EMBL" id="MBB5405946.1"/>
    </source>
</evidence>
<dbReference type="Pfam" id="PF02655">
    <property type="entry name" value="ATP-grasp_3"/>
    <property type="match status" value="1"/>
</dbReference>
<dbReference type="Gene3D" id="3.40.50.20">
    <property type="match status" value="1"/>
</dbReference>
<dbReference type="RefSeq" id="WP_051106788.1">
    <property type="nucleotide sequence ID" value="NZ_JACHDE010000050.1"/>
</dbReference>
<dbReference type="EMBL" id="JACHDE010000050">
    <property type="protein sequence ID" value="MBB5405946.1"/>
    <property type="molecule type" value="Genomic_DNA"/>
</dbReference>
<dbReference type="GO" id="GO:0005524">
    <property type="term" value="F:ATP binding"/>
    <property type="evidence" value="ECO:0007669"/>
    <property type="project" value="UniProtKB-UniRule"/>
</dbReference>
<dbReference type="InterPro" id="IPR052032">
    <property type="entry name" value="ATP-dep_AA_Ligase"/>
</dbReference>
<organism evidence="6 7">
    <name type="scientific">Paraburkholderia youngii</name>
    <dbReference type="NCBI Taxonomy" id="2782701"/>
    <lineage>
        <taxon>Bacteria</taxon>
        <taxon>Pseudomonadati</taxon>
        <taxon>Pseudomonadota</taxon>
        <taxon>Betaproteobacteria</taxon>
        <taxon>Burkholderiales</taxon>
        <taxon>Burkholderiaceae</taxon>
        <taxon>Paraburkholderia</taxon>
    </lineage>
</organism>
<accession>A0A7W8P702</accession>
<dbReference type="PANTHER" id="PTHR43585:SF2">
    <property type="entry name" value="ATP-GRASP ENZYME FSQD"/>
    <property type="match status" value="1"/>
</dbReference>
<sequence length="439" mass="48367">MMNTPFPRRTRSVVMNRWSDDFAAYHRYIDHDAHDVAYLCTPEGAKALEATRISHIEILPDFNDIHRLRVAFDACRTRLNGVDRLIALSEFDLLAAAQLRETFDVPGDRPATAARFRDKTVMKRVVSAAGLRVPQFVELNDREDALATVAGLRHPLIVKPRTGAASIGVHRVDSVEQFGALLPRLTGTSYECEEFIEGPIYHVDGIVSSGKPLLIRASRYLNSCLDFANGKPLGSIMLQPGPSNDELLAFAQTSLRALSLVDGAFHLEVIRGSDGLYFLEIGARVGGGEIPFLFRDLYGIDIFSLWVRQQLNYGTPLASEAGVGAAARSTELGGFLLLPEATGSRLLRAVVPDGIAPLYAAITPKANHVFDGKGGYDKILGRFRYRGRSEDEIDAAIAATLERFQYELGDIDAPSRPAWPRGHWHDGYPLPENAPSRCR</sequence>
<dbReference type="InterPro" id="IPR013815">
    <property type="entry name" value="ATP_grasp_subdomain_1"/>
</dbReference>
<gene>
    <name evidence="6" type="ORF">HDG41_008045</name>
</gene>
<comment type="caution">
    <text evidence="6">The sequence shown here is derived from an EMBL/GenBank/DDBJ whole genome shotgun (WGS) entry which is preliminary data.</text>
</comment>
<evidence type="ECO:0000313" key="7">
    <source>
        <dbReference type="Proteomes" id="UP000592820"/>
    </source>
</evidence>